<dbReference type="Gene3D" id="3.40.50.1820">
    <property type="entry name" value="alpha/beta hydrolase"/>
    <property type="match status" value="1"/>
</dbReference>
<dbReference type="Gene3D" id="3.40.50.12670">
    <property type="match status" value="1"/>
</dbReference>
<dbReference type="PANTHER" id="PTHR11802">
    <property type="entry name" value="SERINE PROTEASE FAMILY S10 SERINE CARBOXYPEPTIDASE"/>
    <property type="match status" value="1"/>
</dbReference>
<dbReference type="OrthoDB" id="443318at2759"/>
<dbReference type="Proteomes" id="UP000237000">
    <property type="component" value="Unassembled WGS sequence"/>
</dbReference>
<dbReference type="GO" id="GO:0019748">
    <property type="term" value="P:secondary metabolic process"/>
    <property type="evidence" value="ECO:0007669"/>
    <property type="project" value="UniProtKB-ARBA"/>
</dbReference>
<evidence type="ECO:0000256" key="3">
    <source>
        <dbReference type="ARBA" id="ARBA00022729"/>
    </source>
</evidence>
<keyword evidence="5" id="KW-0378">Hydrolase</keyword>
<dbReference type="FunCoup" id="A0A2P5G0W0">
    <property type="interactions" value="2000"/>
</dbReference>
<evidence type="ECO:0000256" key="2">
    <source>
        <dbReference type="ARBA" id="ARBA00022525"/>
    </source>
</evidence>
<dbReference type="AlphaFoldDB" id="A0A2P5G0W0"/>
<dbReference type="SUPFAM" id="SSF53474">
    <property type="entry name" value="alpha/beta-Hydrolases"/>
    <property type="match status" value="1"/>
</dbReference>
<keyword evidence="5" id="KW-0645">Protease</keyword>
<dbReference type="GO" id="GO:0016752">
    <property type="term" value="F:sinapoyltransferase activity"/>
    <property type="evidence" value="ECO:0007669"/>
    <property type="project" value="UniProtKB-ARBA"/>
</dbReference>
<dbReference type="EMBL" id="JXTC01000001">
    <property type="protein sequence ID" value="POO03698.1"/>
    <property type="molecule type" value="Genomic_DNA"/>
</dbReference>
<dbReference type="GO" id="GO:0006508">
    <property type="term" value="P:proteolysis"/>
    <property type="evidence" value="ECO:0007669"/>
    <property type="project" value="InterPro"/>
</dbReference>
<dbReference type="FunFam" id="3.40.50.12670:FF:000001">
    <property type="entry name" value="Carboxypeptidase"/>
    <property type="match status" value="1"/>
</dbReference>
<dbReference type="FunFam" id="3.40.50.1820:FF:000148">
    <property type="entry name" value="Serine carboxypeptidase-like 11"/>
    <property type="match status" value="1"/>
</dbReference>
<gene>
    <name evidence="5" type="primary">TorSCPL8</name>
    <name evidence="5" type="ORF">TorRG33x02_000020</name>
</gene>
<dbReference type="GO" id="GO:0004185">
    <property type="term" value="F:serine-type carboxypeptidase activity"/>
    <property type="evidence" value="ECO:0007669"/>
    <property type="project" value="InterPro"/>
</dbReference>
<evidence type="ECO:0000256" key="1">
    <source>
        <dbReference type="ARBA" id="ARBA00009431"/>
    </source>
</evidence>
<keyword evidence="4" id="KW-0325">Glycoprotein</keyword>
<dbReference type="PRINTS" id="PR00724">
    <property type="entry name" value="CRBOXYPTASEC"/>
</dbReference>
<dbReference type="InterPro" id="IPR029058">
    <property type="entry name" value="AB_hydrolase_fold"/>
</dbReference>
<dbReference type="PANTHER" id="PTHR11802:SF29">
    <property type="entry name" value="SERINE CARBOXYPEPTIDASE-LIKE 19"/>
    <property type="match status" value="1"/>
</dbReference>
<keyword evidence="2" id="KW-0964">Secreted</keyword>
<sequence>MRFMARRRLPSSNSTQSLDFSYLFFFLLLLLLLLLEASSLHLALSDSEIIDFLPGFRGPLPFHLETGYVGVGELEDVELFYYFVKSERNPERDPLMLWLNGGPGCSGWSGLVYEIGPLKYDNDDQYNGSSVPGLVLNPYSWTKVSNIIFIDSPVGTGFSYGRTVVASQTGLFKQVHNLLHFLRKWLLDHPDFKSNPVYLAGDSYSGIPIPVLAQQITIENEGGVTPPINLQGYVLGNPFTDPSDLDYGIPYAHGMALISDELYESLKKNCRGKYKSIDPSNKKCLKDMQAYEKCISGIHLLYTLSPRCTNESLVLEEIINGRRSLSQDFESFLDAESHCSEHELLLSLYWANDPSVRRALGIREGTKVKWYRCNFDLPYSRDVWSTIQYHFNLSSKGYRSLIYSGDHDLRVNFLATQAWIRSLNFPIVDDWRPWFVKGQITAGYTKSYSNRMTFATVKGAGHTAPQYKPKECFAMFKRWIDHQPL</sequence>
<protein>
    <submittedName>
        <fullName evidence="5">Serine carboxypeptidase-like</fullName>
    </submittedName>
</protein>
<comment type="caution">
    <text evidence="5">The sequence shown here is derived from an EMBL/GenBank/DDBJ whole genome shotgun (WGS) entry which is preliminary data.</text>
</comment>
<accession>A0A2P5G0W0</accession>
<name>A0A2P5G0W0_TREOI</name>
<evidence type="ECO:0000313" key="6">
    <source>
        <dbReference type="Proteomes" id="UP000237000"/>
    </source>
</evidence>
<keyword evidence="3" id="KW-0732">Signal</keyword>
<proteinExistence type="inferred from homology"/>
<keyword evidence="6" id="KW-1185">Reference proteome</keyword>
<dbReference type="InterPro" id="IPR001563">
    <property type="entry name" value="Peptidase_S10"/>
</dbReference>
<keyword evidence="5" id="KW-0121">Carboxypeptidase</keyword>
<dbReference type="InParanoid" id="A0A2P5G0W0"/>
<evidence type="ECO:0000256" key="4">
    <source>
        <dbReference type="ARBA" id="ARBA00023180"/>
    </source>
</evidence>
<organism evidence="5 6">
    <name type="scientific">Trema orientale</name>
    <name type="common">Charcoal tree</name>
    <name type="synonym">Celtis orientalis</name>
    <dbReference type="NCBI Taxonomy" id="63057"/>
    <lineage>
        <taxon>Eukaryota</taxon>
        <taxon>Viridiplantae</taxon>
        <taxon>Streptophyta</taxon>
        <taxon>Embryophyta</taxon>
        <taxon>Tracheophyta</taxon>
        <taxon>Spermatophyta</taxon>
        <taxon>Magnoliopsida</taxon>
        <taxon>eudicotyledons</taxon>
        <taxon>Gunneridae</taxon>
        <taxon>Pentapetalae</taxon>
        <taxon>rosids</taxon>
        <taxon>fabids</taxon>
        <taxon>Rosales</taxon>
        <taxon>Cannabaceae</taxon>
        <taxon>Trema</taxon>
    </lineage>
</organism>
<dbReference type="Pfam" id="PF00450">
    <property type="entry name" value="Peptidase_S10"/>
    <property type="match status" value="1"/>
</dbReference>
<comment type="similarity">
    <text evidence="1">Belongs to the peptidase S10 family.</text>
</comment>
<evidence type="ECO:0000313" key="5">
    <source>
        <dbReference type="EMBL" id="POO03698.1"/>
    </source>
</evidence>
<reference evidence="6" key="1">
    <citation type="submission" date="2016-06" db="EMBL/GenBank/DDBJ databases">
        <title>Parallel loss of symbiosis genes in relatives of nitrogen-fixing non-legume Parasponia.</title>
        <authorList>
            <person name="Van Velzen R."/>
            <person name="Holmer R."/>
            <person name="Bu F."/>
            <person name="Rutten L."/>
            <person name="Van Zeijl A."/>
            <person name="Liu W."/>
            <person name="Santuari L."/>
            <person name="Cao Q."/>
            <person name="Sharma T."/>
            <person name="Shen D."/>
            <person name="Roswanjaya Y."/>
            <person name="Wardhani T."/>
            <person name="Kalhor M.S."/>
            <person name="Jansen J."/>
            <person name="Van den Hoogen J."/>
            <person name="Gungor B."/>
            <person name="Hartog M."/>
            <person name="Hontelez J."/>
            <person name="Verver J."/>
            <person name="Yang W.-C."/>
            <person name="Schijlen E."/>
            <person name="Repin R."/>
            <person name="Schilthuizen M."/>
            <person name="Schranz E."/>
            <person name="Heidstra R."/>
            <person name="Miyata K."/>
            <person name="Fedorova E."/>
            <person name="Kohlen W."/>
            <person name="Bisseling T."/>
            <person name="Smit S."/>
            <person name="Geurts R."/>
        </authorList>
    </citation>
    <scope>NUCLEOTIDE SEQUENCE [LARGE SCALE GENOMIC DNA]</scope>
    <source>
        <strain evidence="6">cv. RG33-2</strain>
    </source>
</reference>